<sequence>MDGNQLRKAHKRQQILQTAQQLFLEKGYLEVSIKQIAKRAGASQVTLYKYFPSKIALGRAVVLSMIEAGYTYYQQIIDDQTATFMEKVQQMMTESVAESEALAPSFFHFLVAEMRGDNDDQTVQTAYETQKQHFWHTLMEQGRAQGVVNDAVTDRAAMTYVDMYVSYIQKPKDATKSQKNFDALHADGEILTQMFFYGLMGKPTKDEAE</sequence>
<dbReference type="Gene3D" id="1.10.357.10">
    <property type="entry name" value="Tetracycline Repressor, domain 2"/>
    <property type="match status" value="1"/>
</dbReference>
<dbReference type="EMBL" id="BJUD01000054">
    <property type="protein sequence ID" value="GEK29431.1"/>
    <property type="molecule type" value="Genomic_DNA"/>
</dbReference>
<dbReference type="PATRIC" id="fig|348151.3.peg.1484"/>
<comment type="caution">
    <text evidence="7">The sequence shown here is derived from an EMBL/GenBank/DDBJ whole genome shotgun (WGS) entry which is preliminary data.</text>
</comment>
<dbReference type="InterPro" id="IPR009057">
    <property type="entry name" value="Homeodomain-like_sf"/>
</dbReference>
<keyword evidence="2 4" id="KW-0238">DNA-binding</keyword>
<feature type="DNA-binding region" description="H-T-H motif" evidence="4">
    <location>
        <begin position="32"/>
        <end position="51"/>
    </location>
</feature>
<gene>
    <name evidence="7" type="ORF">IV55_GL001445</name>
    <name evidence="6" type="ORF">LSI01_17420</name>
</gene>
<dbReference type="FunFam" id="1.10.10.60:FF:000141">
    <property type="entry name" value="TetR family transcriptional regulator"/>
    <property type="match status" value="1"/>
</dbReference>
<name>A0A0R2L3Y6_9LACO</name>
<evidence type="ECO:0000313" key="7">
    <source>
        <dbReference type="EMBL" id="KRN96472.1"/>
    </source>
</evidence>
<dbReference type="InterPro" id="IPR001647">
    <property type="entry name" value="HTH_TetR"/>
</dbReference>
<evidence type="ECO:0000256" key="4">
    <source>
        <dbReference type="PROSITE-ProRule" id="PRU00335"/>
    </source>
</evidence>
<keyword evidence="8" id="KW-1185">Reference proteome</keyword>
<dbReference type="PANTHER" id="PTHR30055:SF222">
    <property type="entry name" value="REGULATORY PROTEIN"/>
    <property type="match status" value="1"/>
</dbReference>
<dbReference type="AlphaFoldDB" id="A0A0R2L3Y6"/>
<dbReference type="STRING" id="348151.IV55_GL001445"/>
<protein>
    <submittedName>
        <fullName evidence="7">TetR family transcriptional regulator</fullName>
    </submittedName>
</protein>
<dbReference type="InterPro" id="IPR050109">
    <property type="entry name" value="HTH-type_TetR-like_transc_reg"/>
</dbReference>
<evidence type="ECO:0000256" key="1">
    <source>
        <dbReference type="ARBA" id="ARBA00023015"/>
    </source>
</evidence>
<feature type="domain" description="HTH tetR-type" evidence="5">
    <location>
        <begin position="9"/>
        <end position="69"/>
    </location>
</feature>
<dbReference type="PROSITE" id="PS50977">
    <property type="entry name" value="HTH_TETR_2"/>
    <property type="match status" value="1"/>
</dbReference>
<dbReference type="PANTHER" id="PTHR30055">
    <property type="entry name" value="HTH-TYPE TRANSCRIPTIONAL REGULATOR RUTR"/>
    <property type="match status" value="1"/>
</dbReference>
<evidence type="ECO:0000313" key="9">
    <source>
        <dbReference type="Proteomes" id="UP000321429"/>
    </source>
</evidence>
<dbReference type="EMBL" id="JQCB01000004">
    <property type="protein sequence ID" value="KRN96472.1"/>
    <property type="molecule type" value="Genomic_DNA"/>
</dbReference>
<reference evidence="7 8" key="1">
    <citation type="journal article" date="2015" name="Genome Announc.">
        <title>Expanding the biotechnology potential of lactobacilli through comparative genomics of 213 strains and associated genera.</title>
        <authorList>
            <person name="Sun Z."/>
            <person name="Harris H.M."/>
            <person name="McCann A."/>
            <person name="Guo C."/>
            <person name="Argimon S."/>
            <person name="Zhang W."/>
            <person name="Yang X."/>
            <person name="Jeffery I.B."/>
            <person name="Cooney J.C."/>
            <person name="Kagawa T.F."/>
            <person name="Liu W."/>
            <person name="Song Y."/>
            <person name="Salvetti E."/>
            <person name="Wrobel A."/>
            <person name="Rasinkangas P."/>
            <person name="Parkhill J."/>
            <person name="Rea M.C."/>
            <person name="O'Sullivan O."/>
            <person name="Ritari J."/>
            <person name="Douillard F.P."/>
            <person name="Paul Ross R."/>
            <person name="Yang R."/>
            <person name="Briner A.E."/>
            <person name="Felis G.E."/>
            <person name="de Vos W.M."/>
            <person name="Barrangou R."/>
            <person name="Klaenhammer T.R."/>
            <person name="Caufield P.W."/>
            <person name="Cui Y."/>
            <person name="Zhang H."/>
            <person name="O'Toole P.W."/>
        </authorList>
    </citation>
    <scope>NUCLEOTIDE SEQUENCE [LARGE SCALE GENOMIC DNA]</scope>
    <source>
        <strain evidence="7 8">DSM 22696</strain>
    </source>
</reference>
<evidence type="ECO:0000313" key="6">
    <source>
        <dbReference type="EMBL" id="GEK29431.1"/>
    </source>
</evidence>
<keyword evidence="3" id="KW-0804">Transcription</keyword>
<evidence type="ECO:0000256" key="3">
    <source>
        <dbReference type="ARBA" id="ARBA00023163"/>
    </source>
</evidence>
<accession>A0A0R2L3Y6</accession>
<dbReference type="GO" id="GO:0003677">
    <property type="term" value="F:DNA binding"/>
    <property type="evidence" value="ECO:0007669"/>
    <property type="project" value="UniProtKB-UniRule"/>
</dbReference>
<dbReference type="RefSeq" id="WP_057809757.1">
    <property type="nucleotide sequence ID" value="NZ_BJUD01000054.1"/>
</dbReference>
<reference evidence="6 9" key="2">
    <citation type="submission" date="2019-07" db="EMBL/GenBank/DDBJ databases">
        <title>Whole genome shotgun sequence of Lactobacillus siliginis NBRC 101315.</title>
        <authorList>
            <person name="Hosoyama A."/>
            <person name="Uohara A."/>
            <person name="Ohji S."/>
            <person name="Ichikawa N."/>
        </authorList>
    </citation>
    <scope>NUCLEOTIDE SEQUENCE [LARGE SCALE GENOMIC DNA]</scope>
    <source>
        <strain evidence="6 9">NBRC 101315</strain>
    </source>
</reference>
<dbReference type="Pfam" id="PF00440">
    <property type="entry name" value="TetR_N"/>
    <property type="match status" value="1"/>
</dbReference>
<evidence type="ECO:0000313" key="8">
    <source>
        <dbReference type="Proteomes" id="UP000051139"/>
    </source>
</evidence>
<dbReference type="SUPFAM" id="SSF46689">
    <property type="entry name" value="Homeodomain-like"/>
    <property type="match status" value="1"/>
</dbReference>
<keyword evidence="1" id="KW-0805">Transcription regulation</keyword>
<evidence type="ECO:0000256" key="2">
    <source>
        <dbReference type="ARBA" id="ARBA00023125"/>
    </source>
</evidence>
<dbReference type="PRINTS" id="PR00455">
    <property type="entry name" value="HTHTETR"/>
</dbReference>
<dbReference type="Proteomes" id="UP000321429">
    <property type="component" value="Unassembled WGS sequence"/>
</dbReference>
<dbReference type="Proteomes" id="UP000051139">
    <property type="component" value="Unassembled WGS sequence"/>
</dbReference>
<organism evidence="7 8">
    <name type="scientific">Furfurilactobacillus siliginis</name>
    <dbReference type="NCBI Taxonomy" id="348151"/>
    <lineage>
        <taxon>Bacteria</taxon>
        <taxon>Bacillati</taxon>
        <taxon>Bacillota</taxon>
        <taxon>Bacilli</taxon>
        <taxon>Lactobacillales</taxon>
        <taxon>Lactobacillaceae</taxon>
        <taxon>Furfurilactobacillus</taxon>
    </lineage>
</organism>
<evidence type="ECO:0000259" key="5">
    <source>
        <dbReference type="PROSITE" id="PS50977"/>
    </source>
</evidence>
<dbReference type="OrthoDB" id="113732at2"/>
<proteinExistence type="predicted"/>
<dbReference type="GO" id="GO:0045892">
    <property type="term" value="P:negative regulation of DNA-templated transcription"/>
    <property type="evidence" value="ECO:0007669"/>
    <property type="project" value="UniProtKB-ARBA"/>
</dbReference>